<gene>
    <name evidence="2" type="ORF">M9978_08250</name>
</gene>
<dbReference type="EMBL" id="JAMLDX010000005">
    <property type="protein sequence ID" value="MCP3730418.1"/>
    <property type="molecule type" value="Genomic_DNA"/>
</dbReference>
<evidence type="ECO:0000256" key="1">
    <source>
        <dbReference type="SAM" id="MobiDB-lite"/>
    </source>
</evidence>
<protein>
    <submittedName>
        <fullName evidence="2">Uncharacterized protein</fullName>
    </submittedName>
</protein>
<sequence length="83" mass="9408">MFCSPAHKRAWHNRDTVRGARLAPLAIASHSTRGGTRGDKDTGRDARRAAEQLMRQWDADDRAAGRMRAIEYVALRNRLGYDQ</sequence>
<organism evidence="2 3">
    <name type="scientific">Sphingomonas tagetis</name>
    <dbReference type="NCBI Taxonomy" id="2949092"/>
    <lineage>
        <taxon>Bacteria</taxon>
        <taxon>Pseudomonadati</taxon>
        <taxon>Pseudomonadota</taxon>
        <taxon>Alphaproteobacteria</taxon>
        <taxon>Sphingomonadales</taxon>
        <taxon>Sphingomonadaceae</taxon>
        <taxon>Sphingomonas</taxon>
    </lineage>
</organism>
<comment type="caution">
    <text evidence="2">The sequence shown here is derived from an EMBL/GenBank/DDBJ whole genome shotgun (WGS) entry which is preliminary data.</text>
</comment>
<evidence type="ECO:0000313" key="3">
    <source>
        <dbReference type="Proteomes" id="UP001139451"/>
    </source>
</evidence>
<evidence type="ECO:0000313" key="2">
    <source>
        <dbReference type="EMBL" id="MCP3730418.1"/>
    </source>
</evidence>
<dbReference type="AlphaFoldDB" id="A0A9X2HGL4"/>
<feature type="region of interest" description="Disordered" evidence="1">
    <location>
        <begin position="26"/>
        <end position="46"/>
    </location>
</feature>
<reference evidence="2" key="1">
    <citation type="submission" date="2022-05" db="EMBL/GenBank/DDBJ databases">
        <title>Sphingomonas sp. strain MG17 Genome sequencing and assembly.</title>
        <authorList>
            <person name="Kim I."/>
        </authorList>
    </citation>
    <scope>NUCLEOTIDE SEQUENCE</scope>
    <source>
        <strain evidence="2">MG17</strain>
    </source>
</reference>
<keyword evidence="3" id="KW-1185">Reference proteome</keyword>
<dbReference type="Proteomes" id="UP001139451">
    <property type="component" value="Unassembled WGS sequence"/>
</dbReference>
<name>A0A9X2HGL4_9SPHN</name>
<proteinExistence type="predicted"/>
<accession>A0A9X2HGL4</accession>
<feature type="compositionally biased region" description="Basic and acidic residues" evidence="1">
    <location>
        <begin position="36"/>
        <end position="46"/>
    </location>
</feature>
<dbReference type="RefSeq" id="WP_254292550.1">
    <property type="nucleotide sequence ID" value="NZ_JAMLDX010000005.1"/>
</dbReference>